<evidence type="ECO:0000313" key="2">
    <source>
        <dbReference type="Proteomes" id="UP000186819"/>
    </source>
</evidence>
<dbReference type="Proteomes" id="UP000186819">
    <property type="component" value="Unassembled WGS sequence"/>
</dbReference>
<dbReference type="AlphaFoldDB" id="A0A1N6SP05"/>
<reference evidence="2" key="1">
    <citation type="submission" date="2017-01" db="EMBL/GenBank/DDBJ databases">
        <authorList>
            <person name="Varghese N."/>
            <person name="Submissions S."/>
        </authorList>
    </citation>
    <scope>NUCLEOTIDE SEQUENCE [LARGE SCALE GENOMIC DNA]</scope>
    <source>
        <strain evidence="2">ATCC 51758</strain>
    </source>
</reference>
<dbReference type="STRING" id="34027.SAMN05421829_104158"/>
<organism evidence="1 2">
    <name type="scientific">Aromatoleum tolulyticum</name>
    <dbReference type="NCBI Taxonomy" id="34027"/>
    <lineage>
        <taxon>Bacteria</taxon>
        <taxon>Pseudomonadati</taxon>
        <taxon>Pseudomonadota</taxon>
        <taxon>Betaproteobacteria</taxon>
        <taxon>Rhodocyclales</taxon>
        <taxon>Rhodocyclaceae</taxon>
        <taxon>Aromatoleum</taxon>
    </lineage>
</organism>
<sequence length="95" mass="10328">MTLSVLHGRAFVFSPQWRDEGVSVLFDSNSGDYWLLSPLAREIVRHATEAGPADASAMIRHVGTQAVVLDGVDSGEATIRRVIDELVQLSILAHT</sequence>
<evidence type="ECO:0000313" key="1">
    <source>
        <dbReference type="EMBL" id="SIQ42656.1"/>
    </source>
</evidence>
<accession>A0A1N6SP05</accession>
<gene>
    <name evidence="1" type="ORF">SAMN05421829_104158</name>
</gene>
<name>A0A1N6SP05_9RHOO</name>
<proteinExistence type="predicted"/>
<evidence type="ECO:0008006" key="3">
    <source>
        <dbReference type="Google" id="ProtNLM"/>
    </source>
</evidence>
<dbReference type="EMBL" id="FTMD01000004">
    <property type="protein sequence ID" value="SIQ42656.1"/>
    <property type="molecule type" value="Genomic_DNA"/>
</dbReference>
<keyword evidence="2" id="KW-1185">Reference proteome</keyword>
<dbReference type="RefSeq" id="WP_076601513.1">
    <property type="nucleotide sequence ID" value="NZ_FTMD01000004.1"/>
</dbReference>
<protein>
    <recommendedName>
        <fullName evidence="3">PqqD family protein, HPr-rel-A system</fullName>
    </recommendedName>
</protein>
<dbReference type="OrthoDB" id="9182221at2"/>